<evidence type="ECO:0000313" key="2">
    <source>
        <dbReference type="EMBL" id="SBS78754.1"/>
    </source>
</evidence>
<dbReference type="GO" id="GO:0008270">
    <property type="term" value="F:zinc ion binding"/>
    <property type="evidence" value="ECO:0007669"/>
    <property type="project" value="InterPro"/>
</dbReference>
<keyword evidence="2" id="KW-0378">Hydrolase</keyword>
<protein>
    <submittedName>
        <fullName evidence="2">HNH endonuclease</fullName>
    </submittedName>
</protein>
<dbReference type="Pfam" id="PF01844">
    <property type="entry name" value="HNH"/>
    <property type="match status" value="1"/>
</dbReference>
<gene>
    <name evidence="2" type="ORF">MHPYR_600008</name>
</gene>
<dbReference type="InterPro" id="IPR003615">
    <property type="entry name" value="HNH_nuc"/>
</dbReference>
<sequence length="160" mass="18683">MCGKSPLKDEVRLVVDHKIPKEWGGTNDIENLQPLCEECNSGKKDHFRTYDSFAEQIRLAATHDEPQRRIGELLLAFGTENWVRSDVIAIAANAKEYQEDWHRRMRDLRFLGWNYTYKRRTESGRVRTYYRLTKSAPWPDNIIAAIRAEAARRGEKSSLD</sequence>
<dbReference type="GO" id="GO:0004519">
    <property type="term" value="F:endonuclease activity"/>
    <property type="evidence" value="ECO:0007669"/>
    <property type="project" value="UniProtKB-KW"/>
</dbReference>
<reference evidence="2" key="1">
    <citation type="submission" date="2016-03" db="EMBL/GenBank/DDBJ databases">
        <authorList>
            <person name="Ploux O."/>
        </authorList>
    </citation>
    <scope>NUCLEOTIDE SEQUENCE</scope>
    <source>
        <strain evidence="2">UC10</strain>
    </source>
</reference>
<accession>A0A1Y5PJA8</accession>
<keyword evidence="2" id="KW-0540">Nuclease</keyword>
<evidence type="ECO:0000259" key="1">
    <source>
        <dbReference type="Pfam" id="PF01844"/>
    </source>
</evidence>
<dbReference type="EMBL" id="FLQS01000057">
    <property type="protein sequence ID" value="SBS78754.1"/>
    <property type="molecule type" value="Genomic_DNA"/>
</dbReference>
<dbReference type="AlphaFoldDB" id="A0A1Y5PJA8"/>
<organism evidence="2">
    <name type="scientific">uncultured Mycobacterium sp</name>
    <dbReference type="NCBI Taxonomy" id="171292"/>
    <lineage>
        <taxon>Bacteria</taxon>
        <taxon>Bacillati</taxon>
        <taxon>Actinomycetota</taxon>
        <taxon>Actinomycetes</taxon>
        <taxon>Mycobacteriales</taxon>
        <taxon>Mycobacteriaceae</taxon>
        <taxon>Mycobacterium</taxon>
        <taxon>environmental samples</taxon>
    </lineage>
</organism>
<dbReference type="InterPro" id="IPR002711">
    <property type="entry name" value="HNH"/>
</dbReference>
<name>A0A1Y5PJA8_9MYCO</name>
<dbReference type="CDD" id="cd00085">
    <property type="entry name" value="HNHc"/>
    <property type="match status" value="1"/>
</dbReference>
<dbReference type="Gene3D" id="1.10.30.50">
    <property type="match status" value="1"/>
</dbReference>
<keyword evidence="2" id="KW-0255">Endonuclease</keyword>
<feature type="domain" description="HNH" evidence="1">
    <location>
        <begin position="2"/>
        <end position="45"/>
    </location>
</feature>
<dbReference type="GO" id="GO:0003676">
    <property type="term" value="F:nucleic acid binding"/>
    <property type="evidence" value="ECO:0007669"/>
    <property type="project" value="InterPro"/>
</dbReference>
<proteinExistence type="predicted"/>